<comment type="caution">
    <text evidence="1">The sequence shown here is derived from an EMBL/GenBank/DDBJ whole genome shotgun (WGS) entry which is preliminary data.</text>
</comment>
<dbReference type="EMBL" id="BMYZ01000002">
    <property type="protein sequence ID" value="GGY79185.1"/>
    <property type="molecule type" value="Genomic_DNA"/>
</dbReference>
<proteinExistence type="predicted"/>
<evidence type="ECO:0000313" key="1">
    <source>
        <dbReference type="EMBL" id="GGY79185.1"/>
    </source>
</evidence>
<dbReference type="Proteomes" id="UP000619761">
    <property type="component" value="Unassembled WGS sequence"/>
</dbReference>
<name>A0ABQ3B5D3_9GAMM</name>
<evidence type="ECO:0000313" key="2">
    <source>
        <dbReference type="Proteomes" id="UP000619761"/>
    </source>
</evidence>
<gene>
    <name evidence="1" type="ORF">GCM10011613_24990</name>
</gene>
<keyword evidence="2" id="KW-1185">Reference proteome</keyword>
<dbReference type="RefSeq" id="WP_189419102.1">
    <property type="nucleotide sequence ID" value="NZ_BMYZ01000002.1"/>
</dbReference>
<protein>
    <submittedName>
        <fullName evidence="1">Uncharacterized protein</fullName>
    </submittedName>
</protein>
<accession>A0ABQ3B5D3</accession>
<sequence>MVTLAFVEHETGWIPCRVAEVKRGDTFYLVSEGKQGPLMVATSDAKRVNARDEESWTVDSKPME</sequence>
<organism evidence="1 2">
    <name type="scientific">Cellvibrio zantedeschiae</name>
    <dbReference type="NCBI Taxonomy" id="1237077"/>
    <lineage>
        <taxon>Bacteria</taxon>
        <taxon>Pseudomonadati</taxon>
        <taxon>Pseudomonadota</taxon>
        <taxon>Gammaproteobacteria</taxon>
        <taxon>Cellvibrionales</taxon>
        <taxon>Cellvibrionaceae</taxon>
        <taxon>Cellvibrio</taxon>
    </lineage>
</organism>
<reference evidence="2" key="1">
    <citation type="journal article" date="2019" name="Int. J. Syst. Evol. Microbiol.">
        <title>The Global Catalogue of Microorganisms (GCM) 10K type strain sequencing project: providing services to taxonomists for standard genome sequencing and annotation.</title>
        <authorList>
            <consortium name="The Broad Institute Genomics Platform"/>
            <consortium name="The Broad Institute Genome Sequencing Center for Infectious Disease"/>
            <person name="Wu L."/>
            <person name="Ma J."/>
        </authorList>
    </citation>
    <scope>NUCLEOTIDE SEQUENCE [LARGE SCALE GENOMIC DNA]</scope>
    <source>
        <strain evidence="2">KCTC 32239</strain>
    </source>
</reference>